<name>A0AAE4FPF5_9CYAN</name>
<accession>A0AAE4FPF5</accession>
<evidence type="ECO:0000313" key="1">
    <source>
        <dbReference type="EMBL" id="MDS3859848.1"/>
    </source>
</evidence>
<dbReference type="RefSeq" id="WP_322877151.1">
    <property type="nucleotide sequence ID" value="NZ_JAVMIP010000002.1"/>
</dbReference>
<proteinExistence type="predicted"/>
<evidence type="ECO:0000313" key="2">
    <source>
        <dbReference type="Proteomes" id="UP001268256"/>
    </source>
</evidence>
<sequence>MADLPSLFQAIDRAVDTSSSRYGRLLNWQNFADPVWHYGIGLSDEYIFDTGLGICVFSRRDARPVLGIEEIAFPADITIARLKQALIVFQDWRYNLLAWNCEHLARLIATNQPRCYQSQPLWWLSGLTPAGDHPNAQQLLTEHLNRVGQSQLTRP</sequence>
<protein>
    <submittedName>
        <fullName evidence="1">Uncharacterized protein</fullName>
    </submittedName>
</protein>
<comment type="caution">
    <text evidence="1">The sequence shown here is derived from an EMBL/GenBank/DDBJ whole genome shotgun (WGS) entry which is preliminary data.</text>
</comment>
<reference evidence="2" key="1">
    <citation type="submission" date="2023-07" db="EMBL/GenBank/DDBJ databases">
        <authorList>
            <person name="Luz R."/>
            <person name="Cordeiro R."/>
            <person name="Fonseca A."/>
            <person name="Goncalves V."/>
        </authorList>
    </citation>
    <scope>NUCLEOTIDE SEQUENCE [LARGE SCALE GENOMIC DNA]</scope>
    <source>
        <strain evidence="2">BACA0444</strain>
    </source>
</reference>
<dbReference type="Gene3D" id="3.90.1720.10">
    <property type="entry name" value="endopeptidase domain like (from Nostoc punctiforme)"/>
    <property type="match status" value="1"/>
</dbReference>
<keyword evidence="2" id="KW-1185">Reference proteome</keyword>
<organism evidence="1 2">
    <name type="scientific">Pseudocalidococcus azoricus BACA0444</name>
    <dbReference type="NCBI Taxonomy" id="2918990"/>
    <lineage>
        <taxon>Bacteria</taxon>
        <taxon>Bacillati</taxon>
        <taxon>Cyanobacteriota</taxon>
        <taxon>Cyanophyceae</taxon>
        <taxon>Acaryochloridales</taxon>
        <taxon>Thermosynechococcaceae</taxon>
        <taxon>Pseudocalidococcus</taxon>
        <taxon>Pseudocalidococcus azoricus</taxon>
    </lineage>
</organism>
<gene>
    <name evidence="1" type="ORF">RIF25_03405</name>
</gene>
<dbReference type="AlphaFoldDB" id="A0AAE4FPF5"/>
<dbReference type="EMBL" id="JAVMIP010000002">
    <property type="protein sequence ID" value="MDS3859848.1"/>
    <property type="molecule type" value="Genomic_DNA"/>
</dbReference>
<dbReference type="Proteomes" id="UP001268256">
    <property type="component" value="Unassembled WGS sequence"/>
</dbReference>